<reference evidence="2" key="1">
    <citation type="journal article" date="2014" name="Curr. Genet.">
        <title>Mitochondrial genome of the basidiomycetous yeast Jaminaea angkorensis.</title>
        <authorList>
            <person name="Hegedusova E."/>
            <person name="Brejova B."/>
            <person name="Tomaska L."/>
            <person name="Sipiczki M."/>
            <person name="Nosek J."/>
        </authorList>
    </citation>
    <scope>NUCLEOTIDE SEQUENCE</scope>
    <source>
        <strain evidence="2">C5b</strain>
    </source>
</reference>
<feature type="transmembrane region" description="Helical" evidence="1">
    <location>
        <begin position="134"/>
        <end position="155"/>
    </location>
</feature>
<proteinExistence type="predicted"/>
<keyword evidence="1" id="KW-1133">Transmembrane helix</keyword>
<name>V9N378_9BASI</name>
<dbReference type="RefSeq" id="YP_008994141.1">
    <property type="nucleotide sequence ID" value="NC_023248.1"/>
</dbReference>
<dbReference type="EMBL" id="KC628747">
    <property type="protein sequence ID" value="AGJ71972.1"/>
    <property type="molecule type" value="Genomic_DNA"/>
</dbReference>
<evidence type="ECO:0000256" key="1">
    <source>
        <dbReference type="SAM" id="Phobius"/>
    </source>
</evidence>
<keyword evidence="1" id="KW-0812">Transmembrane</keyword>
<gene>
    <name evidence="2" type="primary">orf173</name>
</gene>
<feature type="transmembrane region" description="Helical" evidence="1">
    <location>
        <begin position="93"/>
        <end position="114"/>
    </location>
</feature>
<keyword evidence="2" id="KW-0496">Mitochondrion</keyword>
<protein>
    <submittedName>
        <fullName evidence="2">Uncharacterized protein</fullName>
    </submittedName>
</protein>
<accession>V9N378</accession>
<organism evidence="2">
    <name type="scientific">Jaminaea angkorensis</name>
    <dbReference type="NCBI Taxonomy" id="542766"/>
    <lineage>
        <taxon>Eukaryota</taxon>
        <taxon>Fungi</taxon>
        <taxon>Dikarya</taxon>
        <taxon>Basidiomycota</taxon>
        <taxon>Ustilaginomycotina</taxon>
        <taxon>Exobasidiomycetes</taxon>
        <taxon>Microstromatales</taxon>
        <taxon>Microstromatales incertae sedis</taxon>
        <taxon>Jaminaea</taxon>
    </lineage>
</organism>
<evidence type="ECO:0000313" key="2">
    <source>
        <dbReference type="EMBL" id="AGJ71972.1"/>
    </source>
</evidence>
<keyword evidence="1" id="KW-0472">Membrane</keyword>
<dbReference type="AlphaFoldDB" id="V9N378"/>
<geneLocation type="mitochondrion" evidence="2"/>
<dbReference type="GeneID" id="18129049"/>
<feature type="transmembrane region" description="Helical" evidence="1">
    <location>
        <begin position="18"/>
        <end position="39"/>
    </location>
</feature>
<sequence>MLTNYSHAFPQVYQINEFFYIITIVLSILLFCVSCILIINNHTEDYTLVELPSVPQGASVQALNIMESYPAQSVVEASISSDLPTFATYLGDLAIHSITILFLLVISGGLLYYLHNKVKTMKTSENDNGGKKAFYQFAFYFMILVTSYIFLSFIGNYASLCENCQELARLYSK</sequence>